<dbReference type="GO" id="GO:0000287">
    <property type="term" value="F:magnesium ion binding"/>
    <property type="evidence" value="ECO:0007669"/>
    <property type="project" value="InterPro"/>
</dbReference>
<dbReference type="GO" id="GO:0008897">
    <property type="term" value="F:holo-[acyl-carrier-protein] synthase activity"/>
    <property type="evidence" value="ECO:0007669"/>
    <property type="project" value="UniProtKB-EC"/>
</dbReference>
<keyword evidence="4" id="KW-1185">Reference proteome</keyword>
<dbReference type="AlphaFoldDB" id="A0A9P5X520"/>
<proteinExistence type="predicted"/>
<evidence type="ECO:0000256" key="2">
    <source>
        <dbReference type="ARBA" id="ARBA00022679"/>
    </source>
</evidence>
<protein>
    <recommendedName>
        <fullName evidence="1">holo-[acyl-carrier-protein] synthase</fullName>
        <ecNumber evidence="1">2.7.8.7</ecNumber>
    </recommendedName>
</protein>
<dbReference type="GO" id="GO:0005829">
    <property type="term" value="C:cytosol"/>
    <property type="evidence" value="ECO:0007669"/>
    <property type="project" value="TreeGrafter"/>
</dbReference>
<gene>
    <name evidence="3" type="ORF">P691DRAFT_807104</name>
</gene>
<evidence type="ECO:0000313" key="4">
    <source>
        <dbReference type="Proteomes" id="UP000807342"/>
    </source>
</evidence>
<keyword evidence="2" id="KW-0808">Transferase</keyword>
<organism evidence="3 4">
    <name type="scientific">Macrolepiota fuliginosa MF-IS2</name>
    <dbReference type="NCBI Taxonomy" id="1400762"/>
    <lineage>
        <taxon>Eukaryota</taxon>
        <taxon>Fungi</taxon>
        <taxon>Dikarya</taxon>
        <taxon>Basidiomycota</taxon>
        <taxon>Agaricomycotina</taxon>
        <taxon>Agaricomycetes</taxon>
        <taxon>Agaricomycetidae</taxon>
        <taxon>Agaricales</taxon>
        <taxon>Agaricineae</taxon>
        <taxon>Agaricaceae</taxon>
        <taxon>Macrolepiota</taxon>
    </lineage>
</organism>
<dbReference type="PANTHER" id="PTHR12215:SF10">
    <property type="entry name" value="L-AMINOADIPATE-SEMIALDEHYDE DEHYDROGENASE-PHOSPHOPANTETHEINYL TRANSFERASE"/>
    <property type="match status" value="1"/>
</dbReference>
<dbReference type="InterPro" id="IPR037143">
    <property type="entry name" value="4-PPantetheinyl_Trfase_dom_sf"/>
</dbReference>
<reference evidence="3" key="1">
    <citation type="submission" date="2020-11" db="EMBL/GenBank/DDBJ databases">
        <authorList>
            <consortium name="DOE Joint Genome Institute"/>
            <person name="Ahrendt S."/>
            <person name="Riley R."/>
            <person name="Andreopoulos W."/>
            <person name="Labutti K."/>
            <person name="Pangilinan J."/>
            <person name="Ruiz-Duenas F.J."/>
            <person name="Barrasa J.M."/>
            <person name="Sanchez-Garcia M."/>
            <person name="Camarero S."/>
            <person name="Miyauchi S."/>
            <person name="Serrano A."/>
            <person name="Linde D."/>
            <person name="Babiker R."/>
            <person name="Drula E."/>
            <person name="Ayuso-Fernandez I."/>
            <person name="Pacheco R."/>
            <person name="Padilla G."/>
            <person name="Ferreira P."/>
            <person name="Barriuso J."/>
            <person name="Kellner H."/>
            <person name="Castanera R."/>
            <person name="Alfaro M."/>
            <person name="Ramirez L."/>
            <person name="Pisabarro A.G."/>
            <person name="Kuo A."/>
            <person name="Tritt A."/>
            <person name="Lipzen A."/>
            <person name="He G."/>
            <person name="Yan M."/>
            <person name="Ng V."/>
            <person name="Cullen D."/>
            <person name="Martin F."/>
            <person name="Rosso M.-N."/>
            <person name="Henrissat B."/>
            <person name="Hibbett D."/>
            <person name="Martinez A.T."/>
            <person name="Grigoriev I.V."/>
        </authorList>
    </citation>
    <scope>NUCLEOTIDE SEQUENCE</scope>
    <source>
        <strain evidence="3">MF-IS2</strain>
    </source>
</reference>
<accession>A0A9P5X520</accession>
<dbReference type="EMBL" id="MU151360">
    <property type="protein sequence ID" value="KAF9444628.1"/>
    <property type="molecule type" value="Genomic_DNA"/>
</dbReference>
<dbReference type="Proteomes" id="UP000807342">
    <property type="component" value="Unassembled WGS sequence"/>
</dbReference>
<dbReference type="OrthoDB" id="26719at2759"/>
<dbReference type="SUPFAM" id="SSF56214">
    <property type="entry name" value="4'-phosphopantetheinyl transferase"/>
    <property type="match status" value="1"/>
</dbReference>
<dbReference type="InterPro" id="IPR050559">
    <property type="entry name" value="P-Pant_transferase_sf"/>
</dbReference>
<dbReference type="Gene3D" id="3.90.470.20">
    <property type="entry name" value="4'-phosphopantetheinyl transferase domain"/>
    <property type="match status" value="1"/>
</dbReference>
<sequence length="260" mass="29226">MLPPLVTCYQRFPRTRWRDCVTPNGKHWIEQDDLPPEKSLRSMIGYDLAREQSLLGMAMVHGPQEKVVNIGLSIQKHEIPSHTTISSYIESLSHKLTPLELAAITAAPDPDATLRRLSTILALKSSYVKATGQNATFDWTRLEFDVDNKSATVDGHALKGWEFRLYRTKLGMTHGTEVYQCCTAFFQGCDDLKLVWYDDPKQLESWVQFINIDQILELKDAYLRTTKANGHGGESACSRSRLVPGNLFPSFGNVLTPALG</sequence>
<dbReference type="EC" id="2.7.8.7" evidence="1"/>
<comment type="caution">
    <text evidence="3">The sequence shown here is derived from an EMBL/GenBank/DDBJ whole genome shotgun (WGS) entry which is preliminary data.</text>
</comment>
<name>A0A9P5X520_9AGAR</name>
<dbReference type="GO" id="GO:0019878">
    <property type="term" value="P:lysine biosynthetic process via aminoadipic acid"/>
    <property type="evidence" value="ECO:0007669"/>
    <property type="project" value="TreeGrafter"/>
</dbReference>
<evidence type="ECO:0000256" key="1">
    <source>
        <dbReference type="ARBA" id="ARBA00013172"/>
    </source>
</evidence>
<evidence type="ECO:0000313" key="3">
    <source>
        <dbReference type="EMBL" id="KAF9444628.1"/>
    </source>
</evidence>
<dbReference type="PANTHER" id="PTHR12215">
    <property type="entry name" value="PHOSPHOPANTETHEINE TRANSFERASE"/>
    <property type="match status" value="1"/>
</dbReference>